<evidence type="ECO:0000256" key="1">
    <source>
        <dbReference type="SAM" id="MobiDB-lite"/>
    </source>
</evidence>
<proteinExistence type="predicted"/>
<name>A0A4Y2T6B3_ARAVE</name>
<keyword evidence="3" id="KW-1185">Reference proteome</keyword>
<evidence type="ECO:0000313" key="3">
    <source>
        <dbReference type="Proteomes" id="UP000499080"/>
    </source>
</evidence>
<comment type="caution">
    <text evidence="2">The sequence shown here is derived from an EMBL/GenBank/DDBJ whole genome shotgun (WGS) entry which is preliminary data.</text>
</comment>
<reference evidence="2 3" key="1">
    <citation type="journal article" date="2019" name="Sci. Rep.">
        <title>Orb-weaving spider Araneus ventricosus genome elucidates the spidroin gene catalogue.</title>
        <authorList>
            <person name="Kono N."/>
            <person name="Nakamura H."/>
            <person name="Ohtoshi R."/>
            <person name="Moran D.A.P."/>
            <person name="Shinohara A."/>
            <person name="Yoshida Y."/>
            <person name="Fujiwara M."/>
            <person name="Mori M."/>
            <person name="Tomita M."/>
            <person name="Arakawa K."/>
        </authorList>
    </citation>
    <scope>NUCLEOTIDE SEQUENCE [LARGE SCALE GENOMIC DNA]</scope>
</reference>
<gene>
    <name evidence="2" type="ORF">AVEN_71583_1</name>
</gene>
<dbReference type="EMBL" id="BGPR01026440">
    <property type="protein sequence ID" value="GBN96164.1"/>
    <property type="molecule type" value="Genomic_DNA"/>
</dbReference>
<sequence>MRHAKSASSGARGFDYSLSARQPAASVDDFRGAAATQMLPLFRRCLLMSSPTSVAGHAPTACHRRPLMLPPRKCCYAPATESKMKHTQQHTRRANKRRAAYALQPPKHRFYA</sequence>
<organism evidence="2 3">
    <name type="scientific">Araneus ventricosus</name>
    <name type="common">Orbweaver spider</name>
    <name type="synonym">Epeira ventricosa</name>
    <dbReference type="NCBI Taxonomy" id="182803"/>
    <lineage>
        <taxon>Eukaryota</taxon>
        <taxon>Metazoa</taxon>
        <taxon>Ecdysozoa</taxon>
        <taxon>Arthropoda</taxon>
        <taxon>Chelicerata</taxon>
        <taxon>Arachnida</taxon>
        <taxon>Araneae</taxon>
        <taxon>Araneomorphae</taxon>
        <taxon>Entelegynae</taxon>
        <taxon>Araneoidea</taxon>
        <taxon>Araneidae</taxon>
        <taxon>Araneus</taxon>
    </lineage>
</organism>
<feature type="region of interest" description="Disordered" evidence="1">
    <location>
        <begin position="80"/>
        <end position="112"/>
    </location>
</feature>
<protein>
    <submittedName>
        <fullName evidence="2">Uncharacterized protein</fullName>
    </submittedName>
</protein>
<dbReference type="Proteomes" id="UP000499080">
    <property type="component" value="Unassembled WGS sequence"/>
</dbReference>
<evidence type="ECO:0000313" key="2">
    <source>
        <dbReference type="EMBL" id="GBN96164.1"/>
    </source>
</evidence>
<feature type="compositionally biased region" description="Basic residues" evidence="1">
    <location>
        <begin position="85"/>
        <end position="99"/>
    </location>
</feature>
<accession>A0A4Y2T6B3</accession>
<dbReference type="AlphaFoldDB" id="A0A4Y2T6B3"/>